<dbReference type="PANTHER" id="PTHR30136">
    <property type="entry name" value="HELIX-TURN-HELIX TRANSCRIPTIONAL REGULATOR, ICLR FAMILY"/>
    <property type="match status" value="1"/>
</dbReference>
<dbReference type="EMBL" id="JADBEK010000001">
    <property type="protein sequence ID" value="MBE1586573.1"/>
    <property type="molecule type" value="Genomic_DNA"/>
</dbReference>
<reference evidence="6 7" key="1">
    <citation type="submission" date="2020-10" db="EMBL/GenBank/DDBJ databases">
        <title>Sequencing the genomes of 1000 actinobacteria strains.</title>
        <authorList>
            <person name="Klenk H.-P."/>
        </authorList>
    </citation>
    <scope>NUCLEOTIDE SEQUENCE [LARGE SCALE GENOMIC DNA]</scope>
    <source>
        <strain evidence="6 7">DSM 43173</strain>
    </source>
</reference>
<dbReference type="PROSITE" id="PS51077">
    <property type="entry name" value="HTH_ICLR"/>
    <property type="match status" value="1"/>
</dbReference>
<dbReference type="Gene3D" id="1.10.10.10">
    <property type="entry name" value="Winged helix-like DNA-binding domain superfamily/Winged helix DNA-binding domain"/>
    <property type="match status" value="1"/>
</dbReference>
<dbReference type="SUPFAM" id="SSF55781">
    <property type="entry name" value="GAF domain-like"/>
    <property type="match status" value="1"/>
</dbReference>
<dbReference type="PROSITE" id="PS51078">
    <property type="entry name" value="ICLR_ED"/>
    <property type="match status" value="1"/>
</dbReference>
<sequence length="244" mass="26690">MDSARRVLKILLLFSEERPVLSVEEIAREVDISAPSTYRFLALLREMDLVEESGTGTYALSPRVFLLTRAAEQAFQASKALRPLVDRLSKATGEAALVIRRVGDYATCVEMSQTEHAIRLSFVPGQIMSLHRGAGPKVLLAAMGENWAARYFDRLEPSPPLSERNTVLADLPAIDSQGWAKSAAEVDEGVWAVAAPITIAGRVVAAVTVAGPEFRIDESRAEQILQEVVSGAEEISRTLSTWRQ</sequence>
<dbReference type="InterPro" id="IPR005471">
    <property type="entry name" value="Tscrpt_reg_IclR_N"/>
</dbReference>
<proteinExistence type="predicted"/>
<dbReference type="Proteomes" id="UP000633509">
    <property type="component" value="Unassembled WGS sequence"/>
</dbReference>
<dbReference type="CDD" id="cd00090">
    <property type="entry name" value="HTH_ARSR"/>
    <property type="match status" value="1"/>
</dbReference>
<protein>
    <submittedName>
        <fullName evidence="6">DNA-binding IclR family transcriptional regulator</fullName>
    </submittedName>
</protein>
<comment type="caution">
    <text evidence="6">The sequence shown here is derived from an EMBL/GenBank/DDBJ whole genome shotgun (WGS) entry which is preliminary data.</text>
</comment>
<dbReference type="GO" id="GO:0003677">
    <property type="term" value="F:DNA binding"/>
    <property type="evidence" value="ECO:0007669"/>
    <property type="project" value="UniProtKB-KW"/>
</dbReference>
<keyword evidence="1" id="KW-0805">Transcription regulation</keyword>
<dbReference type="Gene3D" id="3.30.450.40">
    <property type="match status" value="1"/>
</dbReference>
<dbReference type="InterPro" id="IPR036388">
    <property type="entry name" value="WH-like_DNA-bd_sf"/>
</dbReference>
<dbReference type="SUPFAM" id="SSF46785">
    <property type="entry name" value="Winged helix' DNA-binding domain"/>
    <property type="match status" value="1"/>
</dbReference>
<evidence type="ECO:0000259" key="4">
    <source>
        <dbReference type="PROSITE" id="PS51077"/>
    </source>
</evidence>
<dbReference type="SMART" id="SM00346">
    <property type="entry name" value="HTH_ICLR"/>
    <property type="match status" value="1"/>
</dbReference>
<dbReference type="RefSeq" id="WP_318787024.1">
    <property type="nucleotide sequence ID" value="NZ_JADBEK010000001.1"/>
</dbReference>
<organism evidence="6 7">
    <name type="scientific">Nonomuraea angiospora</name>
    <dbReference type="NCBI Taxonomy" id="46172"/>
    <lineage>
        <taxon>Bacteria</taxon>
        <taxon>Bacillati</taxon>
        <taxon>Actinomycetota</taxon>
        <taxon>Actinomycetes</taxon>
        <taxon>Streptosporangiales</taxon>
        <taxon>Streptosporangiaceae</taxon>
        <taxon>Nonomuraea</taxon>
    </lineage>
</organism>
<evidence type="ECO:0000256" key="2">
    <source>
        <dbReference type="ARBA" id="ARBA00023125"/>
    </source>
</evidence>
<evidence type="ECO:0000259" key="5">
    <source>
        <dbReference type="PROSITE" id="PS51078"/>
    </source>
</evidence>
<dbReference type="InterPro" id="IPR011991">
    <property type="entry name" value="ArsR-like_HTH"/>
</dbReference>
<evidence type="ECO:0000256" key="3">
    <source>
        <dbReference type="ARBA" id="ARBA00023163"/>
    </source>
</evidence>
<evidence type="ECO:0000313" key="7">
    <source>
        <dbReference type="Proteomes" id="UP000633509"/>
    </source>
</evidence>
<evidence type="ECO:0000313" key="6">
    <source>
        <dbReference type="EMBL" id="MBE1586573.1"/>
    </source>
</evidence>
<accession>A0ABR9M260</accession>
<keyword evidence="2 6" id="KW-0238">DNA-binding</keyword>
<evidence type="ECO:0000256" key="1">
    <source>
        <dbReference type="ARBA" id="ARBA00023015"/>
    </source>
</evidence>
<dbReference type="InterPro" id="IPR014757">
    <property type="entry name" value="Tscrpt_reg_IclR_C"/>
</dbReference>
<keyword evidence="7" id="KW-1185">Reference proteome</keyword>
<name>A0ABR9M260_9ACTN</name>
<feature type="domain" description="IclR-ED" evidence="5">
    <location>
        <begin position="63"/>
        <end position="241"/>
    </location>
</feature>
<gene>
    <name evidence="6" type="ORF">H4W80_004831</name>
</gene>
<dbReference type="InterPro" id="IPR050707">
    <property type="entry name" value="HTH_MetabolicPath_Reg"/>
</dbReference>
<feature type="domain" description="HTH iclR-type" evidence="4">
    <location>
        <begin position="1"/>
        <end position="62"/>
    </location>
</feature>
<dbReference type="InterPro" id="IPR036390">
    <property type="entry name" value="WH_DNA-bd_sf"/>
</dbReference>
<dbReference type="InterPro" id="IPR029016">
    <property type="entry name" value="GAF-like_dom_sf"/>
</dbReference>
<dbReference type="Pfam" id="PF09339">
    <property type="entry name" value="HTH_IclR"/>
    <property type="match status" value="1"/>
</dbReference>
<dbReference type="PANTHER" id="PTHR30136:SF24">
    <property type="entry name" value="HTH-TYPE TRANSCRIPTIONAL REPRESSOR ALLR"/>
    <property type="match status" value="1"/>
</dbReference>
<dbReference type="Pfam" id="PF01614">
    <property type="entry name" value="IclR_C"/>
    <property type="match status" value="1"/>
</dbReference>
<keyword evidence="3" id="KW-0804">Transcription</keyword>